<reference evidence="2 3" key="1">
    <citation type="submission" date="2023-12" db="EMBL/GenBank/DDBJ databases">
        <title>novel species in genus Nocarida.</title>
        <authorList>
            <person name="Li Z."/>
        </authorList>
    </citation>
    <scope>NUCLEOTIDE SEQUENCE [LARGE SCALE GENOMIC DNA]</scope>
    <source>
        <strain evidence="2 3">CDC186</strain>
    </source>
</reference>
<dbReference type="Proteomes" id="UP001348098">
    <property type="component" value="Unassembled WGS sequence"/>
</dbReference>
<protein>
    <submittedName>
        <fullName evidence="2">Uncharacterized protein</fullName>
    </submittedName>
</protein>
<evidence type="ECO:0000256" key="1">
    <source>
        <dbReference type="SAM" id="MobiDB-lite"/>
    </source>
</evidence>
<dbReference type="EMBL" id="JAYKYQ010000009">
    <property type="protein sequence ID" value="MEB3512890.1"/>
    <property type="molecule type" value="Genomic_DNA"/>
</dbReference>
<evidence type="ECO:0000313" key="3">
    <source>
        <dbReference type="Proteomes" id="UP001348098"/>
    </source>
</evidence>
<keyword evidence="3" id="KW-1185">Reference proteome</keyword>
<comment type="caution">
    <text evidence="2">The sequence shown here is derived from an EMBL/GenBank/DDBJ whole genome shotgun (WGS) entry which is preliminary data.</text>
</comment>
<proteinExistence type="predicted"/>
<accession>A0ABU6AZN3</accession>
<gene>
    <name evidence="2" type="ORF">U3653_22900</name>
</gene>
<feature type="compositionally biased region" description="Low complexity" evidence="1">
    <location>
        <begin position="1"/>
        <end position="13"/>
    </location>
</feature>
<dbReference type="RefSeq" id="WP_195081446.1">
    <property type="nucleotide sequence ID" value="NZ_JAYESH010000007.1"/>
</dbReference>
<evidence type="ECO:0000313" key="2">
    <source>
        <dbReference type="EMBL" id="MEB3512890.1"/>
    </source>
</evidence>
<feature type="region of interest" description="Disordered" evidence="1">
    <location>
        <begin position="1"/>
        <end position="21"/>
    </location>
</feature>
<sequence length="56" mass="5771">MSGARAASGRRSGCGTPASAPKAINALNHSIALTMTEREFAEDDPVRTVVVTDAGR</sequence>
<organism evidence="2 3">
    <name type="scientific">Nocardia implantans</name>
    <dbReference type="NCBI Taxonomy" id="3108168"/>
    <lineage>
        <taxon>Bacteria</taxon>
        <taxon>Bacillati</taxon>
        <taxon>Actinomycetota</taxon>
        <taxon>Actinomycetes</taxon>
        <taxon>Mycobacteriales</taxon>
        <taxon>Nocardiaceae</taxon>
        <taxon>Nocardia</taxon>
    </lineage>
</organism>
<name>A0ABU6AZN3_9NOCA</name>